<dbReference type="Proteomes" id="UP000675881">
    <property type="component" value="Chromosome 14"/>
</dbReference>
<accession>A0A7R8CQV0</accession>
<dbReference type="PANTHER" id="PTHR45913:SF5">
    <property type="entry name" value="GENERAL TRANSCRIPTION FACTOR II-I REPEAT DOMAIN-CONTAINING PROTEIN 2A-LIKE PROTEIN"/>
    <property type="match status" value="1"/>
</dbReference>
<evidence type="ECO:0000313" key="2">
    <source>
        <dbReference type="Proteomes" id="UP000675881"/>
    </source>
</evidence>
<proteinExistence type="predicted"/>
<dbReference type="PANTHER" id="PTHR45913">
    <property type="entry name" value="EPM2A-INTERACTING PROTEIN 1"/>
    <property type="match status" value="1"/>
</dbReference>
<dbReference type="EMBL" id="HG994593">
    <property type="protein sequence ID" value="CAF2849589.1"/>
    <property type="molecule type" value="Genomic_DNA"/>
</dbReference>
<organism evidence="1 2">
    <name type="scientific">Lepeophtheirus salmonis</name>
    <name type="common">Salmon louse</name>
    <name type="synonym">Caligus salmonis</name>
    <dbReference type="NCBI Taxonomy" id="72036"/>
    <lineage>
        <taxon>Eukaryota</taxon>
        <taxon>Metazoa</taxon>
        <taxon>Ecdysozoa</taxon>
        <taxon>Arthropoda</taxon>
        <taxon>Crustacea</taxon>
        <taxon>Multicrustacea</taxon>
        <taxon>Hexanauplia</taxon>
        <taxon>Copepoda</taxon>
        <taxon>Siphonostomatoida</taxon>
        <taxon>Caligidae</taxon>
        <taxon>Lepeophtheirus</taxon>
    </lineage>
</organism>
<sequence>MGLIAKVREFKPDVIAVHCINHQENLNTKLINMDHINSVVVKTVNYLRSRGLYHREFQEFLRHLESQSDDVIYFTKVCRLSRATTLQHFWLLLDEIILFLKLKQKKVQEMCDPLWRMDLAFLNDISQKLSQLNVKFQGQKKLVHDLFKHLRTFE</sequence>
<dbReference type="OrthoDB" id="6356674at2759"/>
<name>A0A7R8CQV0_LEPSM</name>
<keyword evidence="2" id="KW-1185">Reference proteome</keyword>
<evidence type="ECO:0000313" key="1">
    <source>
        <dbReference type="EMBL" id="CAF2849589.1"/>
    </source>
</evidence>
<dbReference type="AlphaFoldDB" id="A0A7R8CQV0"/>
<reference evidence="1" key="1">
    <citation type="submission" date="2021-02" db="EMBL/GenBank/DDBJ databases">
        <authorList>
            <person name="Bekaert M."/>
        </authorList>
    </citation>
    <scope>NUCLEOTIDE SEQUENCE</scope>
    <source>
        <strain evidence="1">IoA-00</strain>
    </source>
</reference>
<gene>
    <name evidence="1" type="ORF">LSAA_4856</name>
</gene>
<protein>
    <submittedName>
        <fullName evidence="1">(salmon louse) hypothetical protein</fullName>
    </submittedName>
</protein>